<dbReference type="AlphaFoldDB" id="A0AAP9CFW4"/>
<protein>
    <submittedName>
        <fullName evidence="3">Uncharacterized protein</fullName>
    </submittedName>
</protein>
<keyword evidence="1" id="KW-0812">Transmembrane</keyword>
<dbReference type="Proteomes" id="UP000291995">
    <property type="component" value="Chromosome"/>
</dbReference>
<feature type="transmembrane region" description="Helical" evidence="1">
    <location>
        <begin position="41"/>
        <end position="58"/>
    </location>
</feature>
<evidence type="ECO:0000313" key="4">
    <source>
        <dbReference type="Proteomes" id="UP000230633"/>
    </source>
</evidence>
<evidence type="ECO:0000313" key="5">
    <source>
        <dbReference type="Proteomes" id="UP000291995"/>
    </source>
</evidence>
<gene>
    <name evidence="2" type="ORF">CNO13_00285</name>
    <name evidence="3" type="ORF">EZU67_00290</name>
</gene>
<keyword evidence="4" id="KW-1185">Reference proteome</keyword>
<organism evidence="3 5">
    <name type="scientific">Borrelia miyamotoi</name>
    <dbReference type="NCBI Taxonomy" id="47466"/>
    <lineage>
        <taxon>Bacteria</taxon>
        <taxon>Pseudomonadati</taxon>
        <taxon>Spirochaetota</taxon>
        <taxon>Spirochaetia</taxon>
        <taxon>Spirochaetales</taxon>
        <taxon>Borreliaceae</taxon>
        <taxon>Borrelia</taxon>
    </lineage>
</organism>
<name>A0AAP9CFW4_9SPIR</name>
<evidence type="ECO:0000313" key="3">
    <source>
        <dbReference type="EMBL" id="QBK61645.2"/>
    </source>
</evidence>
<dbReference type="RefSeq" id="WP_025443437.1">
    <property type="nucleotide sequence ID" value="NZ_AP024371.1"/>
</dbReference>
<dbReference type="Proteomes" id="UP000230633">
    <property type="component" value="Chromosome"/>
</dbReference>
<dbReference type="GeneID" id="75118501"/>
<dbReference type="EMBL" id="CP036557">
    <property type="protein sequence ID" value="QBK61645.2"/>
    <property type="molecule type" value="Genomic_DNA"/>
</dbReference>
<proteinExistence type="predicted"/>
<dbReference type="EMBL" id="CP024333">
    <property type="protein sequence ID" value="ATQ15664.2"/>
    <property type="molecule type" value="Genomic_DNA"/>
</dbReference>
<keyword evidence="1" id="KW-0472">Membrane</keyword>
<sequence length="98" mass="11859">MMVVLTRGFDILYSSLEFNLENSDSLYGFSLRDNVLLLDRIYFLRFAIDIGSFIFVKLRGLYYRYFSLILSQNDDINKMEKLLIFMRNWRMTCRMIKI</sequence>
<reference evidence="3" key="2">
    <citation type="submission" date="2022-12" db="EMBL/GenBank/DDBJ databases">
        <title>Whole genome sequencing of Borrelia miyamotoi strains isolated at the Russian territory.</title>
        <authorList>
            <person name="Kuleshov K.V."/>
            <person name="Platonov A.E."/>
            <person name="Goptar I.A."/>
            <person name="Shipulin G.A."/>
            <person name="Markelov M.L."/>
            <person name="Koetsveld J."/>
            <person name="Kolyasnikova N.M."/>
            <person name="Sarksyan D.S."/>
            <person name="Toporkova M.G."/>
            <person name="Hovius J.W."/>
        </authorList>
    </citation>
    <scope>NUCLEOTIDE SEQUENCE</scope>
    <source>
        <strain evidence="2">Yekat-1</strain>
        <strain evidence="3">Yekat-76</strain>
    </source>
</reference>
<accession>A0AAP9CFW4</accession>
<keyword evidence="1" id="KW-1133">Transmembrane helix</keyword>
<evidence type="ECO:0000313" key="2">
    <source>
        <dbReference type="EMBL" id="ATQ15664.2"/>
    </source>
</evidence>
<evidence type="ECO:0000256" key="1">
    <source>
        <dbReference type="SAM" id="Phobius"/>
    </source>
</evidence>
<reference evidence="5" key="1">
    <citation type="submission" date="2019-03" db="EMBL/GenBank/DDBJ databases">
        <title>Whole genome sequencing of Borrelia miyamotoi strains isolated at the Russian territory.</title>
        <authorList>
            <person name="Kuleshov K.V."/>
            <person name="Platonov A.E."/>
            <person name="Goptar I.A."/>
            <person name="Shipulin G.A."/>
            <person name="Markelov M.L."/>
            <person name="Koetsveld J."/>
            <person name="Kolyasnikova N.M."/>
            <person name="Sarksyan D.S."/>
            <person name="Toporkova M.G."/>
            <person name="Hovius J.W."/>
        </authorList>
    </citation>
    <scope>NUCLEOTIDE SEQUENCE [LARGE SCALE GENOMIC DNA]</scope>
    <source>
        <strain evidence="4">Yekat-1</strain>
        <strain evidence="5">Yekat-76</strain>
    </source>
</reference>